<dbReference type="InterPro" id="IPR036259">
    <property type="entry name" value="MFS_trans_sf"/>
</dbReference>
<protein>
    <submittedName>
        <fullName evidence="2">Proton-dependent oligopeptide transporter family</fullName>
    </submittedName>
</protein>
<comment type="caution">
    <text evidence="2">The sequence shown here is derived from an EMBL/GenBank/DDBJ whole genome shotgun (WGS) entry which is preliminary data.</text>
</comment>
<name>A0A2U1KC92_ARTAN</name>
<sequence>MDMKVEGMRINGDDTKEVKELNYRGVKAMPFVVGIYLLTATNTHKRVRRGNEAFEKLGTIGTSTNLLVYLTTVFNMKSITATNIINIFNGTCNFGSLGGAFLSDTYFGRYKVLGTASCSSLLV</sequence>
<organism evidence="2 3">
    <name type="scientific">Artemisia annua</name>
    <name type="common">Sweet wormwood</name>
    <dbReference type="NCBI Taxonomy" id="35608"/>
    <lineage>
        <taxon>Eukaryota</taxon>
        <taxon>Viridiplantae</taxon>
        <taxon>Streptophyta</taxon>
        <taxon>Embryophyta</taxon>
        <taxon>Tracheophyta</taxon>
        <taxon>Spermatophyta</taxon>
        <taxon>Magnoliopsida</taxon>
        <taxon>eudicotyledons</taxon>
        <taxon>Gunneridae</taxon>
        <taxon>Pentapetalae</taxon>
        <taxon>asterids</taxon>
        <taxon>campanulids</taxon>
        <taxon>Asterales</taxon>
        <taxon>Asteraceae</taxon>
        <taxon>Asteroideae</taxon>
        <taxon>Anthemideae</taxon>
        <taxon>Artemisiinae</taxon>
        <taxon>Artemisia</taxon>
    </lineage>
</organism>
<proteinExistence type="inferred from homology"/>
<comment type="similarity">
    <text evidence="1">Belongs to the major facilitator superfamily. Phosphate:H(+) symporter (TC 2.A.1.9) family.</text>
</comment>
<dbReference type="Proteomes" id="UP000245207">
    <property type="component" value="Unassembled WGS sequence"/>
</dbReference>
<dbReference type="OrthoDB" id="8904098at2759"/>
<dbReference type="AlphaFoldDB" id="A0A2U1KC92"/>
<gene>
    <name evidence="2" type="ORF">CTI12_AA619660</name>
</gene>
<reference evidence="2 3" key="1">
    <citation type="journal article" date="2018" name="Mol. Plant">
        <title>The genome of Artemisia annua provides insight into the evolution of Asteraceae family and artemisinin biosynthesis.</title>
        <authorList>
            <person name="Shen Q."/>
            <person name="Zhang L."/>
            <person name="Liao Z."/>
            <person name="Wang S."/>
            <person name="Yan T."/>
            <person name="Shi P."/>
            <person name="Liu M."/>
            <person name="Fu X."/>
            <person name="Pan Q."/>
            <person name="Wang Y."/>
            <person name="Lv Z."/>
            <person name="Lu X."/>
            <person name="Zhang F."/>
            <person name="Jiang W."/>
            <person name="Ma Y."/>
            <person name="Chen M."/>
            <person name="Hao X."/>
            <person name="Li L."/>
            <person name="Tang Y."/>
            <person name="Lv G."/>
            <person name="Zhou Y."/>
            <person name="Sun X."/>
            <person name="Brodelius P.E."/>
            <person name="Rose J.K.C."/>
            <person name="Tang K."/>
        </authorList>
    </citation>
    <scope>NUCLEOTIDE SEQUENCE [LARGE SCALE GENOMIC DNA]</scope>
    <source>
        <strain evidence="3">cv. Huhao1</strain>
        <tissue evidence="2">Leaf</tissue>
    </source>
</reference>
<evidence type="ECO:0000313" key="3">
    <source>
        <dbReference type="Proteomes" id="UP000245207"/>
    </source>
</evidence>
<keyword evidence="3" id="KW-1185">Reference proteome</keyword>
<accession>A0A2U1KC92</accession>
<evidence type="ECO:0000313" key="2">
    <source>
        <dbReference type="EMBL" id="PWA34382.1"/>
    </source>
</evidence>
<dbReference type="PANTHER" id="PTHR11654">
    <property type="entry name" value="OLIGOPEPTIDE TRANSPORTER-RELATED"/>
    <property type="match status" value="1"/>
</dbReference>
<dbReference type="Gene3D" id="1.20.1250.20">
    <property type="entry name" value="MFS general substrate transporter like domains"/>
    <property type="match status" value="1"/>
</dbReference>
<evidence type="ECO:0000256" key="1">
    <source>
        <dbReference type="ARBA" id="ARBA00044504"/>
    </source>
</evidence>
<dbReference type="EMBL" id="PKPP01022796">
    <property type="protein sequence ID" value="PWA34382.1"/>
    <property type="molecule type" value="Genomic_DNA"/>
</dbReference>